<dbReference type="InterPro" id="IPR036259">
    <property type="entry name" value="MFS_trans_sf"/>
</dbReference>
<accession>A0A9X6NGW8</accession>
<keyword evidence="2 5" id="KW-0812">Transmembrane</keyword>
<dbReference type="EMBL" id="MTYJ01000337">
    <property type="protein sequence ID" value="OWA53665.1"/>
    <property type="molecule type" value="Genomic_DNA"/>
</dbReference>
<dbReference type="GO" id="GO:0022857">
    <property type="term" value="F:transmembrane transporter activity"/>
    <property type="evidence" value="ECO:0007669"/>
    <property type="project" value="InterPro"/>
</dbReference>
<feature type="transmembrane region" description="Helical" evidence="5">
    <location>
        <begin position="338"/>
        <end position="357"/>
    </location>
</feature>
<keyword evidence="3 5" id="KW-1133">Transmembrane helix</keyword>
<organism evidence="6 7">
    <name type="scientific">Hypsibius exemplaris</name>
    <name type="common">Freshwater tardigrade</name>
    <dbReference type="NCBI Taxonomy" id="2072580"/>
    <lineage>
        <taxon>Eukaryota</taxon>
        <taxon>Metazoa</taxon>
        <taxon>Ecdysozoa</taxon>
        <taxon>Tardigrada</taxon>
        <taxon>Eutardigrada</taxon>
        <taxon>Parachela</taxon>
        <taxon>Hypsibioidea</taxon>
        <taxon>Hypsibiidae</taxon>
        <taxon>Hypsibius</taxon>
    </lineage>
</organism>
<evidence type="ECO:0000256" key="4">
    <source>
        <dbReference type="ARBA" id="ARBA00023136"/>
    </source>
</evidence>
<comment type="subcellular location">
    <subcellularLocation>
        <location evidence="1">Membrane</location>
        <topology evidence="1">Multi-pass membrane protein</topology>
    </subcellularLocation>
</comment>
<feature type="transmembrane region" description="Helical" evidence="5">
    <location>
        <begin position="363"/>
        <end position="385"/>
    </location>
</feature>
<dbReference type="Pfam" id="PF07690">
    <property type="entry name" value="MFS_1"/>
    <property type="match status" value="1"/>
</dbReference>
<keyword evidence="7" id="KW-1185">Reference proteome</keyword>
<dbReference type="PANTHER" id="PTHR23507:SF1">
    <property type="entry name" value="FI18259P1-RELATED"/>
    <property type="match status" value="1"/>
</dbReference>
<feature type="transmembrane region" description="Helical" evidence="5">
    <location>
        <begin position="80"/>
        <end position="100"/>
    </location>
</feature>
<evidence type="ECO:0000313" key="6">
    <source>
        <dbReference type="EMBL" id="OWA53665.1"/>
    </source>
</evidence>
<evidence type="ECO:0000256" key="2">
    <source>
        <dbReference type="ARBA" id="ARBA00022692"/>
    </source>
</evidence>
<feature type="transmembrane region" description="Helical" evidence="5">
    <location>
        <begin position="397"/>
        <end position="420"/>
    </location>
</feature>
<sequence length="484" mass="53265">MKLFGVLIEKPNVRTLRIVLLEPVILFYMMGIWMQFSLFQPLLFEKICSRTLGSDDNSCQNSTRLNATTRKGIQEETSRLLFWSNLCLTIPSICLAPFLGYWGDTFGRKFPVLLPSLGALLSAINYAVCAAIPGTPAELLLLSNLFQGLTGGFTGVILAVSSWAATLTSIRIRTSRLGLIEFANLFGTAIAPAVGGAVAKQWGSPYAFGVAGLLTVLQIAYVMFFLRVEKPHPGSSHSSGYSGASTLIPLRELFGFIRTKWTDLNARFMISMAALCLTVTWLVSTGTTEIRYLFVESLNLNWDILEYNLFAAEDAGIRGLTLVTILPFLKHYWHMKDFPIMLCAFSSKIVMFALWAASKTSALIFIAPVTGFLAAAVSACGRSAASKFVQKTDQGKLFSLLAILENLSSLIGSLVFQNVYVATRVWFSGFPFVLADIFLLVPVAFLLLYMPILRSTEASNTVDRQQLLDEAVLDTDSARDIPKR</sequence>
<dbReference type="PANTHER" id="PTHR23507">
    <property type="entry name" value="ZGC:174356"/>
    <property type="match status" value="1"/>
</dbReference>
<dbReference type="AlphaFoldDB" id="A0A9X6NGW8"/>
<evidence type="ECO:0000256" key="5">
    <source>
        <dbReference type="SAM" id="Phobius"/>
    </source>
</evidence>
<feature type="transmembrane region" description="Helical" evidence="5">
    <location>
        <begin position="177"/>
        <end position="199"/>
    </location>
</feature>
<dbReference type="Proteomes" id="UP000192578">
    <property type="component" value="Unassembled WGS sequence"/>
</dbReference>
<feature type="transmembrane region" description="Helical" evidence="5">
    <location>
        <begin position="426"/>
        <end position="449"/>
    </location>
</feature>
<gene>
    <name evidence="6" type="ORF">BV898_18086</name>
</gene>
<keyword evidence="4 5" id="KW-0472">Membrane</keyword>
<evidence type="ECO:0000256" key="1">
    <source>
        <dbReference type="ARBA" id="ARBA00004141"/>
    </source>
</evidence>
<proteinExistence type="predicted"/>
<evidence type="ECO:0000313" key="7">
    <source>
        <dbReference type="Proteomes" id="UP000192578"/>
    </source>
</evidence>
<dbReference type="InterPro" id="IPR011701">
    <property type="entry name" value="MFS"/>
</dbReference>
<reference evidence="7" key="1">
    <citation type="submission" date="2017-01" db="EMBL/GenBank/DDBJ databases">
        <title>Comparative genomics of anhydrobiosis in the tardigrade Hypsibius dujardini.</title>
        <authorList>
            <person name="Yoshida Y."/>
            <person name="Koutsovoulos G."/>
            <person name="Laetsch D."/>
            <person name="Stevens L."/>
            <person name="Kumar S."/>
            <person name="Horikawa D."/>
            <person name="Ishino K."/>
            <person name="Komine S."/>
            <person name="Tomita M."/>
            <person name="Blaxter M."/>
            <person name="Arakawa K."/>
        </authorList>
    </citation>
    <scope>NUCLEOTIDE SEQUENCE [LARGE SCALE GENOMIC DNA]</scope>
    <source>
        <strain evidence="7">Z151</strain>
    </source>
</reference>
<dbReference type="GO" id="GO:0016020">
    <property type="term" value="C:membrane"/>
    <property type="evidence" value="ECO:0007669"/>
    <property type="project" value="UniProtKB-SubCell"/>
</dbReference>
<name>A0A9X6NGW8_HYPEX</name>
<dbReference type="Gene3D" id="1.20.1250.20">
    <property type="entry name" value="MFS general substrate transporter like domains"/>
    <property type="match status" value="1"/>
</dbReference>
<dbReference type="SUPFAM" id="SSF103473">
    <property type="entry name" value="MFS general substrate transporter"/>
    <property type="match status" value="1"/>
</dbReference>
<dbReference type="OrthoDB" id="3026777at2759"/>
<feature type="transmembrane region" description="Helical" evidence="5">
    <location>
        <begin position="18"/>
        <end position="36"/>
    </location>
</feature>
<comment type="caution">
    <text evidence="6">The sequence shown here is derived from an EMBL/GenBank/DDBJ whole genome shotgun (WGS) entry which is preliminary data.</text>
</comment>
<feature type="transmembrane region" description="Helical" evidence="5">
    <location>
        <begin position="112"/>
        <end position="133"/>
    </location>
</feature>
<protein>
    <submittedName>
        <fullName evidence="6">Proton-coupled folate transporter</fullName>
    </submittedName>
</protein>
<feature type="transmembrane region" description="Helical" evidence="5">
    <location>
        <begin position="205"/>
        <end position="226"/>
    </location>
</feature>
<feature type="transmembrane region" description="Helical" evidence="5">
    <location>
        <begin position="145"/>
        <end position="165"/>
    </location>
</feature>
<evidence type="ECO:0000256" key="3">
    <source>
        <dbReference type="ARBA" id="ARBA00022989"/>
    </source>
</evidence>